<dbReference type="CDD" id="cd01832">
    <property type="entry name" value="SGNH_hydrolase_like_1"/>
    <property type="match status" value="1"/>
</dbReference>
<reference evidence="3" key="1">
    <citation type="journal article" date="2019" name="Int. J. Syst. Evol. Microbiol.">
        <title>The Global Catalogue of Microorganisms (GCM) 10K type strain sequencing project: providing services to taxonomists for standard genome sequencing and annotation.</title>
        <authorList>
            <consortium name="The Broad Institute Genomics Platform"/>
            <consortium name="The Broad Institute Genome Sequencing Center for Infectious Disease"/>
            <person name="Wu L."/>
            <person name="Ma J."/>
        </authorList>
    </citation>
    <scope>NUCLEOTIDE SEQUENCE [LARGE SCALE GENOMIC DNA]</scope>
    <source>
        <strain evidence="3">JCM 17979</strain>
    </source>
</reference>
<dbReference type="Proteomes" id="UP001500928">
    <property type="component" value="Unassembled WGS sequence"/>
</dbReference>
<dbReference type="GO" id="GO:0016787">
    <property type="term" value="F:hydrolase activity"/>
    <property type="evidence" value="ECO:0007669"/>
    <property type="project" value="UniProtKB-KW"/>
</dbReference>
<evidence type="ECO:0000313" key="2">
    <source>
        <dbReference type="EMBL" id="GAA4786414.1"/>
    </source>
</evidence>
<accession>A0ABP9AV71</accession>
<evidence type="ECO:0000313" key="3">
    <source>
        <dbReference type="Proteomes" id="UP001500928"/>
    </source>
</evidence>
<dbReference type="PANTHER" id="PTHR43784">
    <property type="entry name" value="GDSL-LIKE LIPASE/ACYLHYDROLASE, PUTATIVE (AFU_ORTHOLOGUE AFUA_2G00820)-RELATED"/>
    <property type="match status" value="1"/>
</dbReference>
<evidence type="ECO:0000259" key="1">
    <source>
        <dbReference type="Pfam" id="PF13472"/>
    </source>
</evidence>
<protein>
    <submittedName>
        <fullName evidence="2">SGNH/GDSL hydrolase family protein</fullName>
    </submittedName>
</protein>
<sequence length="270" mass="29854">MSGRAQQDAATGVRRGTSRWRSYVALGDSFTEGVGDPDPATGQERGWADRLADVLAREDPGFRYANLAVRGLLLDRIVRTQVPEAVAMAPDLVSVCAAGNDLLRPSADPDALAERLEGAVATLRATGADVLVFTGFDTRESPLLNLIGKRLASMNDHIREIAHRQSAYLVDLWVMPPLSDMRARADDRLHLNPGGHARVAARVCEVLGLPPDVDWHAPWPPAPSTTWRHRRLEDARWAREYLWPWVQRRAQGRSTGDDRVAKRPRLAPVS</sequence>
<dbReference type="EMBL" id="BAABHO010000013">
    <property type="protein sequence ID" value="GAA4786414.1"/>
    <property type="molecule type" value="Genomic_DNA"/>
</dbReference>
<dbReference type="Pfam" id="PF13472">
    <property type="entry name" value="Lipase_GDSL_2"/>
    <property type="match status" value="1"/>
</dbReference>
<keyword evidence="2" id="KW-0378">Hydrolase</keyword>
<dbReference type="Gene3D" id="3.40.50.1110">
    <property type="entry name" value="SGNH hydrolase"/>
    <property type="match status" value="1"/>
</dbReference>
<dbReference type="SUPFAM" id="SSF52266">
    <property type="entry name" value="SGNH hydrolase"/>
    <property type="match status" value="1"/>
</dbReference>
<proteinExistence type="predicted"/>
<feature type="domain" description="SGNH hydrolase-type esterase" evidence="1">
    <location>
        <begin position="25"/>
        <end position="198"/>
    </location>
</feature>
<name>A0ABP9AV71_9PSEU</name>
<comment type="caution">
    <text evidence="2">The sequence shown here is derived from an EMBL/GenBank/DDBJ whole genome shotgun (WGS) entry which is preliminary data.</text>
</comment>
<organism evidence="2 3">
    <name type="scientific">Actinomycetospora chlora</name>
    <dbReference type="NCBI Taxonomy" id="663608"/>
    <lineage>
        <taxon>Bacteria</taxon>
        <taxon>Bacillati</taxon>
        <taxon>Actinomycetota</taxon>
        <taxon>Actinomycetes</taxon>
        <taxon>Pseudonocardiales</taxon>
        <taxon>Pseudonocardiaceae</taxon>
        <taxon>Actinomycetospora</taxon>
    </lineage>
</organism>
<dbReference type="InterPro" id="IPR053140">
    <property type="entry name" value="GDSL_Rv0518-like"/>
</dbReference>
<dbReference type="PANTHER" id="PTHR43784:SF2">
    <property type="entry name" value="GDSL-LIKE LIPASE_ACYLHYDROLASE, PUTATIVE (AFU_ORTHOLOGUE AFUA_2G00820)-RELATED"/>
    <property type="match status" value="1"/>
</dbReference>
<dbReference type="InterPro" id="IPR036514">
    <property type="entry name" value="SGNH_hydro_sf"/>
</dbReference>
<dbReference type="InterPro" id="IPR013830">
    <property type="entry name" value="SGNH_hydro"/>
</dbReference>
<dbReference type="RefSeq" id="WP_345413799.1">
    <property type="nucleotide sequence ID" value="NZ_BAABHO010000013.1"/>
</dbReference>
<gene>
    <name evidence="2" type="ORF">GCM10023200_20610</name>
</gene>
<keyword evidence="3" id="KW-1185">Reference proteome</keyword>